<evidence type="ECO:0000313" key="2">
    <source>
        <dbReference type="Proteomes" id="UP000183255"/>
    </source>
</evidence>
<proteinExistence type="predicted"/>
<organism evidence="1 2">
    <name type="scientific">Proteiniclasticum ruminis</name>
    <dbReference type="NCBI Taxonomy" id="398199"/>
    <lineage>
        <taxon>Bacteria</taxon>
        <taxon>Bacillati</taxon>
        <taxon>Bacillota</taxon>
        <taxon>Clostridia</taxon>
        <taxon>Eubacteriales</taxon>
        <taxon>Clostridiaceae</taxon>
        <taxon>Proteiniclasticum</taxon>
    </lineage>
</organism>
<dbReference type="AlphaFoldDB" id="A0A1G8HRG5"/>
<protein>
    <recommendedName>
        <fullName evidence="3">DUF960 domain-containing protein</fullName>
    </recommendedName>
</protein>
<evidence type="ECO:0008006" key="3">
    <source>
        <dbReference type="Google" id="ProtNLM"/>
    </source>
</evidence>
<evidence type="ECO:0000313" key="1">
    <source>
        <dbReference type="EMBL" id="SDI09132.1"/>
    </source>
</evidence>
<accession>A0A1G8HRG5</accession>
<dbReference type="Gene3D" id="3.10.450.150">
    <property type="entry name" value="enterococcus faecalis protein"/>
    <property type="match status" value="1"/>
</dbReference>
<sequence>MDRKMFSGNRYMTKGIQTFLRPDLQILLWDLIDGLDVEKDYLQVFKLEMKEEDLKLTHQQENPDYSVSYTVKVDHPSIHQDEKIYVIDDGDYSTMMFASEY</sequence>
<name>A0A1G8HRG5_9CLOT</name>
<reference evidence="1 2" key="1">
    <citation type="submission" date="2016-10" db="EMBL/GenBank/DDBJ databases">
        <authorList>
            <person name="de Groot N.N."/>
        </authorList>
    </citation>
    <scope>NUCLEOTIDE SEQUENCE [LARGE SCALE GENOMIC DNA]</scope>
    <source>
        <strain evidence="1 2">CGMCC 1.5058</strain>
    </source>
</reference>
<gene>
    <name evidence="1" type="ORF">SAMN05421804_101664</name>
</gene>
<dbReference type="Proteomes" id="UP000183255">
    <property type="component" value="Unassembled WGS sequence"/>
</dbReference>
<dbReference type="Pfam" id="PF06124">
    <property type="entry name" value="DUF960"/>
    <property type="match status" value="1"/>
</dbReference>
<dbReference type="EMBL" id="FNDZ01000001">
    <property type="protein sequence ID" value="SDI09132.1"/>
    <property type="molecule type" value="Genomic_DNA"/>
</dbReference>
<dbReference type="RefSeq" id="WP_051651464.1">
    <property type="nucleotide sequence ID" value="NZ_FNDZ01000001.1"/>
</dbReference>
<dbReference type="InterPro" id="IPR009303">
    <property type="entry name" value="DUF960"/>
</dbReference>